<sequence>MPVLANGLPALADDEAACESLAPVLPCALDGSSTPHSQIDTGLSASHPFPIPASVTSSSRPPRAFFDLQAAFVPSAQFPYVPPVFSNTVSEIQHLLHHHNIKFSLVLSLESCRDLLIRHLMSGACAAHPNAPPACQQFCGSHRSPLEISLDAFGLCTNSKMHIDHLERVVHALDFTEAPAPSTRPVSLRRQTASRVLKQYLDYLSNRPSNVPQDPDAILSSLDRESFKKRDLREVASLHGIHFVYQTTTDNLRDQIAKHICHGECVLGEGNAGCEYVVAMYRSGPVAPCQDDIRVGIFAAVAQASSVHPIRRVLGANEIPYKSSDTLRELRKELTKSTAKLREANRARGGRSVRTSTQILQQASSAKERWPELIPEQTKDQLVSHFRQVTSTAALQTFTCV</sequence>
<name>A0A8H5BBE1_9AGAR</name>
<accession>A0A8H5BBE1</accession>
<evidence type="ECO:0000313" key="2">
    <source>
        <dbReference type="Proteomes" id="UP000541558"/>
    </source>
</evidence>
<reference evidence="1 2" key="1">
    <citation type="journal article" date="2020" name="ISME J.">
        <title>Uncovering the hidden diversity of litter-decomposition mechanisms in mushroom-forming fungi.</title>
        <authorList>
            <person name="Floudas D."/>
            <person name="Bentzer J."/>
            <person name="Ahren D."/>
            <person name="Johansson T."/>
            <person name="Persson P."/>
            <person name="Tunlid A."/>
        </authorList>
    </citation>
    <scope>NUCLEOTIDE SEQUENCE [LARGE SCALE GENOMIC DNA]</scope>
    <source>
        <strain evidence="1 2">CBS 175.51</strain>
    </source>
</reference>
<evidence type="ECO:0000313" key="1">
    <source>
        <dbReference type="EMBL" id="KAF5320255.1"/>
    </source>
</evidence>
<dbReference type="EMBL" id="JAACJK010000170">
    <property type="protein sequence ID" value="KAF5320255.1"/>
    <property type="molecule type" value="Genomic_DNA"/>
</dbReference>
<keyword evidence="2" id="KW-1185">Reference proteome</keyword>
<dbReference type="Proteomes" id="UP000541558">
    <property type="component" value="Unassembled WGS sequence"/>
</dbReference>
<protein>
    <submittedName>
        <fullName evidence="1">Uncharacterized protein</fullName>
    </submittedName>
</protein>
<proteinExistence type="predicted"/>
<organism evidence="1 2">
    <name type="scientific">Ephemerocybe angulata</name>
    <dbReference type="NCBI Taxonomy" id="980116"/>
    <lineage>
        <taxon>Eukaryota</taxon>
        <taxon>Fungi</taxon>
        <taxon>Dikarya</taxon>
        <taxon>Basidiomycota</taxon>
        <taxon>Agaricomycotina</taxon>
        <taxon>Agaricomycetes</taxon>
        <taxon>Agaricomycetidae</taxon>
        <taxon>Agaricales</taxon>
        <taxon>Agaricineae</taxon>
        <taxon>Psathyrellaceae</taxon>
        <taxon>Ephemerocybe</taxon>
    </lineage>
</organism>
<comment type="caution">
    <text evidence="1">The sequence shown here is derived from an EMBL/GenBank/DDBJ whole genome shotgun (WGS) entry which is preliminary data.</text>
</comment>
<dbReference type="AlphaFoldDB" id="A0A8H5BBE1"/>
<gene>
    <name evidence="1" type="ORF">D9611_011320</name>
</gene>